<gene>
    <name evidence="3" type="ORF">HG543_39875</name>
</gene>
<organism evidence="3 4">
    <name type="scientific">Pyxidicoccus fallax</name>
    <dbReference type="NCBI Taxonomy" id="394095"/>
    <lineage>
        <taxon>Bacteria</taxon>
        <taxon>Pseudomonadati</taxon>
        <taxon>Myxococcota</taxon>
        <taxon>Myxococcia</taxon>
        <taxon>Myxococcales</taxon>
        <taxon>Cystobacterineae</taxon>
        <taxon>Myxococcaceae</taxon>
        <taxon>Pyxidicoccus</taxon>
    </lineage>
</organism>
<evidence type="ECO:0000313" key="4">
    <source>
        <dbReference type="Proteomes" id="UP000518300"/>
    </source>
</evidence>
<evidence type="ECO:0000313" key="3">
    <source>
        <dbReference type="EMBL" id="NMO20963.1"/>
    </source>
</evidence>
<dbReference type="PROSITE" id="PS50853">
    <property type="entry name" value="FN3"/>
    <property type="match status" value="1"/>
</dbReference>
<name>A0A848LU00_9BACT</name>
<accession>A0A848LU00</accession>
<dbReference type="Proteomes" id="UP000518300">
    <property type="component" value="Unassembled WGS sequence"/>
</dbReference>
<dbReference type="NCBIfam" id="NF045522">
    <property type="entry name" value="MXAN_2561_fam"/>
    <property type="match status" value="1"/>
</dbReference>
<dbReference type="SUPFAM" id="SSF49265">
    <property type="entry name" value="Fibronectin type III"/>
    <property type="match status" value="1"/>
</dbReference>
<dbReference type="InterPro" id="IPR013783">
    <property type="entry name" value="Ig-like_fold"/>
</dbReference>
<dbReference type="InterPro" id="IPR036116">
    <property type="entry name" value="FN3_sf"/>
</dbReference>
<feature type="domain" description="Fibronectin type-III" evidence="2">
    <location>
        <begin position="105"/>
        <end position="207"/>
    </location>
</feature>
<dbReference type="EMBL" id="JABBJJ010000283">
    <property type="protein sequence ID" value="NMO20963.1"/>
    <property type="molecule type" value="Genomic_DNA"/>
</dbReference>
<feature type="transmembrane region" description="Helical" evidence="1">
    <location>
        <begin position="225"/>
        <end position="244"/>
    </location>
</feature>
<evidence type="ECO:0000259" key="2">
    <source>
        <dbReference type="PROSITE" id="PS50853"/>
    </source>
</evidence>
<keyword evidence="1" id="KW-0472">Membrane</keyword>
<reference evidence="3 4" key="1">
    <citation type="submission" date="2020-04" db="EMBL/GenBank/DDBJ databases">
        <title>Draft genome of Pyxidicoccus fallax type strain.</title>
        <authorList>
            <person name="Whitworth D.E."/>
        </authorList>
    </citation>
    <scope>NUCLEOTIDE SEQUENCE [LARGE SCALE GENOMIC DNA]</scope>
    <source>
        <strain evidence="3 4">DSM 14698</strain>
    </source>
</reference>
<keyword evidence="4" id="KW-1185">Reference proteome</keyword>
<dbReference type="Gene3D" id="2.60.40.10">
    <property type="entry name" value="Immunoglobulins"/>
    <property type="match status" value="1"/>
</dbReference>
<protein>
    <recommendedName>
        <fullName evidence="2">Fibronectin type-III domain-containing protein</fullName>
    </recommendedName>
</protein>
<proteinExistence type="predicted"/>
<evidence type="ECO:0000256" key="1">
    <source>
        <dbReference type="SAM" id="Phobius"/>
    </source>
</evidence>
<keyword evidence="1" id="KW-1133">Transmembrane helix</keyword>
<comment type="caution">
    <text evidence="3">The sequence shown here is derived from an EMBL/GenBank/DDBJ whole genome shotgun (WGS) entry which is preliminary data.</text>
</comment>
<keyword evidence="1" id="KW-0812">Transmembrane</keyword>
<dbReference type="InterPro" id="IPR003961">
    <property type="entry name" value="FN3_dom"/>
</dbReference>
<dbReference type="AlphaFoldDB" id="A0A848LU00"/>
<sequence length="250" mass="25961">MSNANLCDTVYIWLSNDTCAGTPGTDDLQLEEIQRTPTTTTGSESFRVSEMLARNNSSCGATDVERTFRLCATTRLFDSTITTNCRTVAETIGTPAVTVTYDAKPPAAPEAPSVSGLDGALNVRVTAQGDAEFIRVEVRALGTDADGGTAPVGEPITTKEQSTDNTSFRMEGLQNDVEYAVQARAVDLAGNESGLSEAVRGTPIASSGFFDAYVDAGGSEKGGCAAAGGSLAGSVALAVLGLWLSRRKQS</sequence>